<reference evidence="1 2" key="1">
    <citation type="journal article" date="2014" name="Int. J. Syst. Evol. Microbiol.">
        <title>Lysinibacillus halotolerans sp. nov., isolated from saline-alkaline soil.</title>
        <authorList>
            <person name="Kong D."/>
            <person name="Wang Y."/>
            <person name="Zhao B."/>
            <person name="Li Y."/>
            <person name="Song J."/>
            <person name="Zhai Y."/>
            <person name="Zhang C."/>
            <person name="Wang H."/>
            <person name="Chen X."/>
            <person name="Zhao B."/>
            <person name="Ruan Z."/>
        </authorList>
    </citation>
    <scope>NUCLEOTIDE SEQUENCE [LARGE SCALE GENOMIC DNA]</scope>
    <source>
        <strain evidence="1 2">MCCC 1A12703</strain>
    </source>
</reference>
<gene>
    <name evidence="1" type="ORF">EC501_17095</name>
</gene>
<organism evidence="1 2">
    <name type="scientific">Lysinibacillus halotolerans</name>
    <dbReference type="NCBI Taxonomy" id="1368476"/>
    <lineage>
        <taxon>Bacteria</taxon>
        <taxon>Bacillati</taxon>
        <taxon>Bacillota</taxon>
        <taxon>Bacilli</taxon>
        <taxon>Bacillales</taxon>
        <taxon>Bacillaceae</taxon>
        <taxon>Lysinibacillus</taxon>
    </lineage>
</organism>
<protein>
    <recommendedName>
        <fullName evidence="3">HK97 gp10 family phage protein</fullName>
    </recommendedName>
</protein>
<evidence type="ECO:0008006" key="3">
    <source>
        <dbReference type="Google" id="ProtNLM"/>
    </source>
</evidence>
<name>A0A3M8H1F3_9BACI</name>
<accession>A0A3M8H1F3</accession>
<sequence>MEREINTILKKDGEEILAPEITQLIKTSDKEKGVHANRTKWYKAEFGNLEITIKAKGGAANKPGSFGYLVFPDEGRGPSNHVAQKFFERGVNKGLPKLTDITQNKLIDKLEEVL</sequence>
<dbReference type="AlphaFoldDB" id="A0A3M8H1F3"/>
<comment type="caution">
    <text evidence="1">The sequence shown here is derived from an EMBL/GenBank/DDBJ whole genome shotgun (WGS) entry which is preliminary data.</text>
</comment>
<evidence type="ECO:0000313" key="2">
    <source>
        <dbReference type="Proteomes" id="UP000279909"/>
    </source>
</evidence>
<dbReference type="Proteomes" id="UP000279909">
    <property type="component" value="Unassembled WGS sequence"/>
</dbReference>
<dbReference type="EMBL" id="RHLQ01000068">
    <property type="protein sequence ID" value="RNC96272.1"/>
    <property type="molecule type" value="Genomic_DNA"/>
</dbReference>
<proteinExistence type="predicted"/>
<keyword evidence="2" id="KW-1185">Reference proteome</keyword>
<dbReference type="OrthoDB" id="2889120at2"/>
<evidence type="ECO:0000313" key="1">
    <source>
        <dbReference type="EMBL" id="RNC96272.1"/>
    </source>
</evidence>